<proteinExistence type="predicted"/>
<dbReference type="KEGG" id="cyt:cce_0968"/>
<dbReference type="HOGENOM" id="CLU_169008_1_0_3"/>
<reference evidence="2 3" key="1">
    <citation type="journal article" date="2008" name="Proc. Natl. Acad. Sci. U.S.A.">
        <title>The genome of Cyanothece 51142, a unicellular diazotrophic cyanobacterium important in the marine nitrogen cycle.</title>
        <authorList>
            <person name="Welsh E.A."/>
            <person name="Liberton M."/>
            <person name="Stoeckel J."/>
            <person name="Loh T."/>
            <person name="Elvitigala T."/>
            <person name="Wang C."/>
            <person name="Wollam A."/>
            <person name="Fulton R.S."/>
            <person name="Clifton S.W."/>
            <person name="Jacobs J.M."/>
            <person name="Aurora R."/>
            <person name="Ghosh B.K."/>
            <person name="Sherman L.A."/>
            <person name="Smith R.D."/>
            <person name="Wilson R.K."/>
            <person name="Pakrasi H.B."/>
        </authorList>
    </citation>
    <scope>NUCLEOTIDE SEQUENCE [LARGE SCALE GENOMIC DNA]</scope>
    <source>
        <strain evidence="3">ATCC 51142 / BH68</strain>
    </source>
</reference>
<dbReference type="eggNOG" id="ENOG5032SC2">
    <property type="taxonomic scope" value="Bacteria"/>
</dbReference>
<name>B1WSY9_CROS5</name>
<dbReference type="AlphaFoldDB" id="B1WSY9"/>
<evidence type="ECO:0000256" key="1">
    <source>
        <dbReference type="SAM" id="Phobius"/>
    </source>
</evidence>
<feature type="transmembrane region" description="Helical" evidence="1">
    <location>
        <begin position="77"/>
        <end position="100"/>
    </location>
</feature>
<dbReference type="EMBL" id="CP000806">
    <property type="protein sequence ID" value="ACB50319.1"/>
    <property type="molecule type" value="Genomic_DNA"/>
</dbReference>
<evidence type="ECO:0000313" key="3">
    <source>
        <dbReference type="Proteomes" id="UP000001203"/>
    </source>
</evidence>
<dbReference type="Proteomes" id="UP000001203">
    <property type="component" value="Chromosome circular"/>
</dbReference>
<evidence type="ECO:0000313" key="2">
    <source>
        <dbReference type="EMBL" id="ACB50319.1"/>
    </source>
</evidence>
<keyword evidence="1" id="KW-0472">Membrane</keyword>
<keyword evidence="1" id="KW-0812">Transmembrane</keyword>
<protein>
    <recommendedName>
        <fullName evidence="4">Peptidase</fullName>
    </recommendedName>
</protein>
<accession>B1WSY9</accession>
<keyword evidence="1" id="KW-1133">Transmembrane helix</keyword>
<sequence>MCGEWGVKIIIIVRRSSMIRLFRKYHRWLAVALCLPLISTVLTGMGYTMFDEWFHQERFAHFLMEIHTMEIIGLDEIFPVLNGLGLVGLLITGLSMTGLFRKRRSVNGIR</sequence>
<evidence type="ECO:0008006" key="4">
    <source>
        <dbReference type="Google" id="ProtNLM"/>
    </source>
</evidence>
<organism evidence="2 3">
    <name type="scientific">Crocosphaera subtropica (strain ATCC 51142 / BH68)</name>
    <name type="common">Cyanothece sp. (strain ATCC 51142)</name>
    <dbReference type="NCBI Taxonomy" id="43989"/>
    <lineage>
        <taxon>Bacteria</taxon>
        <taxon>Bacillati</taxon>
        <taxon>Cyanobacteriota</taxon>
        <taxon>Cyanophyceae</taxon>
        <taxon>Oscillatoriophycideae</taxon>
        <taxon>Chroococcales</taxon>
        <taxon>Aphanothecaceae</taxon>
        <taxon>Crocosphaera</taxon>
        <taxon>Crocosphaera subtropica</taxon>
    </lineage>
</organism>
<gene>
    <name evidence="2" type="ordered locus">cce_0968</name>
</gene>
<feature type="transmembrane region" description="Helical" evidence="1">
    <location>
        <begin position="28"/>
        <end position="50"/>
    </location>
</feature>
<keyword evidence="3" id="KW-1185">Reference proteome</keyword>